<dbReference type="InterPro" id="IPR000477">
    <property type="entry name" value="RT_dom"/>
</dbReference>
<organism evidence="2 3">
    <name type="scientific">Pontibacter aquaedesilientis</name>
    <dbReference type="NCBI Taxonomy" id="2766980"/>
    <lineage>
        <taxon>Bacteria</taxon>
        <taxon>Pseudomonadati</taxon>
        <taxon>Bacteroidota</taxon>
        <taxon>Cytophagia</taxon>
        <taxon>Cytophagales</taxon>
        <taxon>Hymenobacteraceae</taxon>
        <taxon>Pontibacter</taxon>
    </lineage>
</organism>
<protein>
    <recommendedName>
        <fullName evidence="1">CN hydrolase domain-containing protein</fullName>
    </recommendedName>
</protein>
<gene>
    <name evidence="2" type="ORF">H9Q13_16645</name>
</gene>
<keyword evidence="3" id="KW-1185">Reference proteome</keyword>
<dbReference type="InterPro" id="IPR003010">
    <property type="entry name" value="C-N_Hydrolase"/>
</dbReference>
<accession>A0ABR7XMB6</accession>
<evidence type="ECO:0000313" key="3">
    <source>
        <dbReference type="Proteomes" id="UP000625551"/>
    </source>
</evidence>
<evidence type="ECO:0000259" key="1">
    <source>
        <dbReference type="PROSITE" id="PS50263"/>
    </source>
</evidence>
<feature type="domain" description="CN hydrolase" evidence="1">
    <location>
        <begin position="770"/>
        <end position="1015"/>
    </location>
</feature>
<comment type="caution">
    <text evidence="2">The sequence shown here is derived from an EMBL/GenBank/DDBJ whole genome shotgun (WGS) entry which is preliminary data.</text>
</comment>
<dbReference type="Gene3D" id="3.60.110.10">
    <property type="entry name" value="Carbon-nitrogen hydrolase"/>
    <property type="match status" value="1"/>
</dbReference>
<dbReference type="Pfam" id="PF00078">
    <property type="entry name" value="RVT_1"/>
    <property type="match status" value="1"/>
</dbReference>
<dbReference type="RefSeq" id="WP_191184936.1">
    <property type="nucleotide sequence ID" value="NZ_JACXAJ010000011.1"/>
</dbReference>
<dbReference type="PROSITE" id="PS50263">
    <property type="entry name" value="CN_HYDROLASE"/>
    <property type="match status" value="1"/>
</dbReference>
<proteinExistence type="predicted"/>
<dbReference type="SUPFAM" id="SSF56317">
    <property type="entry name" value="Carbon-nitrogen hydrolase"/>
    <property type="match status" value="1"/>
</dbReference>
<dbReference type="EMBL" id="JACXAJ010000011">
    <property type="protein sequence ID" value="MBD1398803.1"/>
    <property type="molecule type" value="Genomic_DNA"/>
</dbReference>
<name>A0ABR7XMB6_9BACT</name>
<dbReference type="CDD" id="cd01646">
    <property type="entry name" value="RT_Bac_retron_I"/>
    <property type="match status" value="1"/>
</dbReference>
<sequence>MADKPQILLHRISKVEEEIFTAYRKFKSLIYNENYSLPIRLQLAGYESADIDNKLNALAKQILLRDDKYFEQLIGEIKFIAYPKQLQGETPANFKGVFFTNQRSSGSYECSRLTCFIDCPIEIHLLSVLWVMRIGHVLDGELSDACYANRLHRNMDNDIYNKGIKLFKKYHERYTDWRNNTIQKAKRMHTEGMDTAILNLDIKDFYHSVDFDLNEEIQVKKRSDKWLNHQLSKIHAAYLKVLIDANVLGNDRKILPIGLVSSSILANYYFKDFDTQVEELVNPLFYGRYVDDIMLVFKSPANITKEADPVASFIDRCIAKPLERSDVLQLRREEKTANEGEQNTSIDYDFKIDYKGNTLIFQQSKVKLFNFLKDEPISLLEEFEENIRKNSSEFRLLPEEDSLIDSFDKASSHISYSDSINKVRSIEGFRYDKLQASRHLSLLISASKNTQALEGGKIEQVCKNLEDFFKGLNSIELNGMWEKIFAFYIINKRYDKVIAFTKYLLDEIVKVKYSTSRLNYANNDDDITEWLRVDLIQQLFNSLSMAATLNLSAFESKVIEHLHKDFKEHTGFAAGTLKDHLEAIKQNAEQLIHSNLLRHNYISFPLLNYCVFNRPKVDKVDRLNYIDNNSIKGKTLKLATEDNLKIRYSPRFIHFHEVCLFYALAKHYGTAEDKSGAALNVEYLLLNHTTQDELEGFPDSPANAPELPADPDVIQNEFNEDHYSLIIDKFLAEYPTYFSNDPKHSKDDNKLNNADFKLIKLGNRPGKKKVKVAMANMKVDAKNSIRSFLGTPNLSFDRYLDLCHMLNEAARTKCDIVVFPEISIPFAWLGNITDYVRRNNIALICGVEHVADLDGVVYNYVVTILPFKHKVYRNAFVDLRLKRDYSHSEEKLINGHVGFSVPPSIDRNKHKLRVYDWNGLMFSVFNCFEFADITKRATLKGNVDFVIAVEHNRDTNYFSNILESSSRDIHAYVIQVNDSSWGDSRISQPSATATKDLVRIKGGEHVQIVTGEIDIEGLREFQMKNFSLQEDSKTFKSTPPGFKVHDNRKLW</sequence>
<reference evidence="2 3" key="1">
    <citation type="submission" date="2020-09" db="EMBL/GenBank/DDBJ databases">
        <title>Genome sequencing and assembly of Pontibacter sp.</title>
        <authorList>
            <person name="Chhetri G."/>
        </authorList>
    </citation>
    <scope>NUCLEOTIDE SEQUENCE [LARGE SCALE GENOMIC DNA]</scope>
    <source>
        <strain evidence="2 3">JH31</strain>
    </source>
</reference>
<dbReference type="Proteomes" id="UP000625551">
    <property type="component" value="Unassembled WGS sequence"/>
</dbReference>
<evidence type="ECO:0000313" key="2">
    <source>
        <dbReference type="EMBL" id="MBD1398803.1"/>
    </source>
</evidence>
<dbReference type="InterPro" id="IPR036526">
    <property type="entry name" value="C-N_Hydrolase_sf"/>
</dbReference>